<keyword evidence="1" id="KW-0489">Methyltransferase</keyword>
<evidence type="ECO:0000256" key="1">
    <source>
        <dbReference type="ARBA" id="ARBA00022603"/>
    </source>
</evidence>
<organism evidence="6 7">
    <name type="scientific">Paramarasmius palmivorus</name>
    <dbReference type="NCBI Taxonomy" id="297713"/>
    <lineage>
        <taxon>Eukaryota</taxon>
        <taxon>Fungi</taxon>
        <taxon>Dikarya</taxon>
        <taxon>Basidiomycota</taxon>
        <taxon>Agaricomycotina</taxon>
        <taxon>Agaricomycetes</taxon>
        <taxon>Agaricomycetidae</taxon>
        <taxon>Agaricales</taxon>
        <taxon>Marasmiineae</taxon>
        <taxon>Marasmiaceae</taxon>
        <taxon>Paramarasmius</taxon>
    </lineage>
</organism>
<feature type="domain" description="O-methyltransferase C-terminal" evidence="4">
    <location>
        <begin position="176"/>
        <end position="423"/>
    </location>
</feature>
<dbReference type="Gene3D" id="1.10.10.10">
    <property type="entry name" value="Winged helix-like DNA-binding domain superfamily/Winged helix DNA-binding domain"/>
    <property type="match status" value="1"/>
</dbReference>
<evidence type="ECO:0000313" key="7">
    <source>
        <dbReference type="Proteomes" id="UP001383192"/>
    </source>
</evidence>
<name>A0AAW0B969_9AGAR</name>
<accession>A0AAW0B969</accession>
<protein>
    <recommendedName>
        <fullName evidence="8">O-methyltransferase domain-containing protein</fullName>
    </recommendedName>
</protein>
<dbReference type="InterPro" id="IPR016461">
    <property type="entry name" value="COMT-like"/>
</dbReference>
<dbReference type="InterPro" id="IPR036390">
    <property type="entry name" value="WH_DNA-bd_sf"/>
</dbReference>
<keyword evidence="2" id="KW-0808">Transferase</keyword>
<keyword evidence="7" id="KW-1185">Reference proteome</keyword>
<dbReference type="InterPro" id="IPR012967">
    <property type="entry name" value="COMT_dimerisation"/>
</dbReference>
<dbReference type="GO" id="GO:0032259">
    <property type="term" value="P:methylation"/>
    <property type="evidence" value="ECO:0007669"/>
    <property type="project" value="UniProtKB-KW"/>
</dbReference>
<dbReference type="Proteomes" id="UP001383192">
    <property type="component" value="Unassembled WGS sequence"/>
</dbReference>
<dbReference type="SUPFAM" id="SSF53335">
    <property type="entry name" value="S-adenosyl-L-methionine-dependent methyltransferases"/>
    <property type="match status" value="1"/>
</dbReference>
<dbReference type="InterPro" id="IPR001077">
    <property type="entry name" value="COMT_C"/>
</dbReference>
<evidence type="ECO:0000313" key="6">
    <source>
        <dbReference type="EMBL" id="KAK7021281.1"/>
    </source>
</evidence>
<dbReference type="InterPro" id="IPR036388">
    <property type="entry name" value="WH-like_DNA-bd_sf"/>
</dbReference>
<dbReference type="PANTHER" id="PTHR43712:SF2">
    <property type="entry name" value="O-METHYLTRANSFERASE CICE"/>
    <property type="match status" value="1"/>
</dbReference>
<evidence type="ECO:0000256" key="3">
    <source>
        <dbReference type="ARBA" id="ARBA00022691"/>
    </source>
</evidence>
<evidence type="ECO:0008006" key="8">
    <source>
        <dbReference type="Google" id="ProtNLM"/>
    </source>
</evidence>
<proteinExistence type="predicted"/>
<evidence type="ECO:0000259" key="4">
    <source>
        <dbReference type="Pfam" id="PF00891"/>
    </source>
</evidence>
<dbReference type="SUPFAM" id="SSF46785">
    <property type="entry name" value="Winged helix' DNA-binding domain"/>
    <property type="match status" value="1"/>
</dbReference>
<evidence type="ECO:0000259" key="5">
    <source>
        <dbReference type="Pfam" id="PF08100"/>
    </source>
</evidence>
<dbReference type="AlphaFoldDB" id="A0AAW0B969"/>
<keyword evidence="3" id="KW-0949">S-adenosyl-L-methionine</keyword>
<gene>
    <name evidence="6" type="ORF">VNI00_017456</name>
</gene>
<dbReference type="GO" id="GO:0008171">
    <property type="term" value="F:O-methyltransferase activity"/>
    <property type="evidence" value="ECO:0007669"/>
    <property type="project" value="InterPro"/>
</dbReference>
<dbReference type="Pfam" id="PF00891">
    <property type="entry name" value="Methyltransf_2"/>
    <property type="match status" value="1"/>
</dbReference>
<dbReference type="Pfam" id="PF08100">
    <property type="entry name" value="Dimerisation"/>
    <property type="match status" value="1"/>
</dbReference>
<comment type="caution">
    <text evidence="6">The sequence shown here is derived from an EMBL/GenBank/DDBJ whole genome shotgun (WGS) entry which is preliminary data.</text>
</comment>
<dbReference type="PROSITE" id="PS51683">
    <property type="entry name" value="SAM_OMT_II"/>
    <property type="match status" value="1"/>
</dbReference>
<dbReference type="InterPro" id="IPR029063">
    <property type="entry name" value="SAM-dependent_MTases_sf"/>
</dbReference>
<dbReference type="Gene3D" id="3.40.50.150">
    <property type="entry name" value="Vaccinia Virus protein VP39"/>
    <property type="match status" value="1"/>
</dbReference>
<evidence type="ECO:0000256" key="2">
    <source>
        <dbReference type="ARBA" id="ARBA00022679"/>
    </source>
</evidence>
<dbReference type="PANTHER" id="PTHR43712">
    <property type="entry name" value="PUTATIVE (AFU_ORTHOLOGUE AFUA_4G14580)-RELATED"/>
    <property type="match status" value="1"/>
</dbReference>
<reference evidence="6 7" key="1">
    <citation type="submission" date="2024-01" db="EMBL/GenBank/DDBJ databases">
        <title>A draft genome for a cacao thread blight-causing isolate of Paramarasmius palmivorus.</title>
        <authorList>
            <person name="Baruah I.K."/>
            <person name="Bukari Y."/>
            <person name="Amoako-Attah I."/>
            <person name="Meinhardt L.W."/>
            <person name="Bailey B.A."/>
            <person name="Cohen S.P."/>
        </authorList>
    </citation>
    <scope>NUCLEOTIDE SEQUENCE [LARGE SCALE GENOMIC DNA]</scope>
    <source>
        <strain evidence="6 7">GH-12</strain>
    </source>
</reference>
<sequence length="582" mass="63631">MDTQLLNLTSLITSAVQSLISTGHPILSLNSVDSTPFDSSGPESLSPEVIQAITTIEAACAQLVYTVSNPGSTLLTKALAHNESACLAVVTNAKIADLLANEPEGIPVGDLAGRAGFEDADKLGRIMRLLATRHVFREVAPGVFANNRLSKKLVSSDPTSDIVSLLTNESLLASAYLHESVTQEGQEIPFKRATGHAFFDYYKTVGSTFVDHYEDINLIANQDKGKKQGERFPRAMIGWGDITGKGFLQKVYPWSSLPSDVKVCDIGGGNGHVTMGLMRAHPHLKVVLQDQPQVIEQAKVFWQQHHPDAVHTERIAYVPFDFFKDPAAPGCDVYYIRSILRDWPDAESLLILQNVRKSMSPSSRLIIHDTVLRPSTTGSAPPPLLPNWGAAKARTYELDMTMMNLLGAKARTLDEFKTLCDKANLRFERIYEAGETDLVDTALVACASQSLPSTSTIPIVMPPFAFIASAILSLSTWPSDNIEDCQYYGCNGQLSGVHVPGILLAFVWCMSISSTSDAHPLTPLLTVVLLVAVLLSWRYFSKTIHVPPIKPFIWERPSDLESEALHEKNLKLPAFHSPSGSD</sequence>
<dbReference type="EMBL" id="JAYKXP010000173">
    <property type="protein sequence ID" value="KAK7021281.1"/>
    <property type="molecule type" value="Genomic_DNA"/>
</dbReference>
<feature type="domain" description="O-methyltransferase dimerisation" evidence="5">
    <location>
        <begin position="81"/>
        <end position="156"/>
    </location>
</feature>